<evidence type="ECO:0000256" key="1">
    <source>
        <dbReference type="ARBA" id="ARBA00001561"/>
    </source>
</evidence>
<dbReference type="GO" id="GO:0009253">
    <property type="term" value="P:peptidoglycan catabolic process"/>
    <property type="evidence" value="ECO:0007669"/>
    <property type="project" value="InterPro"/>
</dbReference>
<comment type="similarity">
    <text evidence="2">Belongs to the N-acetylmuramoyl-L-alanine amidase 2 family.</text>
</comment>
<dbReference type="SMART" id="SM00644">
    <property type="entry name" value="Ami_2"/>
    <property type="match status" value="1"/>
</dbReference>
<dbReference type="InterPro" id="IPR036365">
    <property type="entry name" value="PGBD-like_sf"/>
</dbReference>
<dbReference type="Pfam" id="PF01471">
    <property type="entry name" value="PG_binding_1"/>
    <property type="match status" value="2"/>
</dbReference>
<dbReference type="GO" id="GO:0009254">
    <property type="term" value="P:peptidoglycan turnover"/>
    <property type="evidence" value="ECO:0007669"/>
    <property type="project" value="TreeGrafter"/>
</dbReference>
<dbReference type="InterPro" id="IPR002502">
    <property type="entry name" value="Amidase_domain"/>
</dbReference>
<dbReference type="SUPFAM" id="SSF47090">
    <property type="entry name" value="PGBD-like"/>
    <property type="match status" value="2"/>
</dbReference>
<dbReference type="InterPro" id="IPR036366">
    <property type="entry name" value="PGBDSf"/>
</dbReference>
<dbReference type="PANTHER" id="PTHR30417">
    <property type="entry name" value="N-ACETYLMURAMOYL-L-ALANINE AMIDASE AMID"/>
    <property type="match status" value="1"/>
</dbReference>
<dbReference type="EC" id="3.5.1.28" evidence="3"/>
<dbReference type="InterPro" id="IPR036505">
    <property type="entry name" value="Amidase/PGRP_sf"/>
</dbReference>
<dbReference type="GO" id="GO:0071555">
    <property type="term" value="P:cell wall organization"/>
    <property type="evidence" value="ECO:0007669"/>
    <property type="project" value="UniProtKB-KW"/>
</dbReference>
<evidence type="ECO:0000256" key="5">
    <source>
        <dbReference type="ARBA" id="ARBA00023316"/>
    </source>
</evidence>
<feature type="region of interest" description="Disordered" evidence="8">
    <location>
        <begin position="175"/>
        <end position="200"/>
    </location>
</feature>
<dbReference type="GO" id="GO:0008745">
    <property type="term" value="F:N-acetylmuramoyl-L-alanine amidase activity"/>
    <property type="evidence" value="ECO:0007669"/>
    <property type="project" value="UniProtKB-EC"/>
</dbReference>
<dbReference type="AlphaFoldDB" id="A0A4S4BT53"/>
<evidence type="ECO:0000313" key="9">
    <source>
        <dbReference type="EMBL" id="THF78261.1"/>
    </source>
</evidence>
<sequence length="359" mass="40074">MLTYEITRDYIRTGNSRSGQRIGTVRFIVSHDTGNPGSTAYGNRNYFDRQQPSASAHTFIDDKFILEIIPLSEKAWHVRSNVTGDNRRYGANSNDAAIGVELCHGGKINFEQAYNRYVWYHAYLCEKFNLNPNKDIVAHATLDPSRRTDPINILRSHGISWSMFIEDVSETLRNFNGSTQEAPPSASPPQTSKPAKPVVKSSTVKLPIGEGDSGAFVKDIQEELIKAGYRLPRYGADGQFGEETENAVMKFQKNFNLTVDGLVGPITLNKLQEVNQQRRSATDFPLPSGVLRIGSQGEGVKQVQRALKQINFDPGTIDGIYGTRTEDAVRRFQSLYAALADDGVYGPNTRKYIRMELDD</sequence>
<keyword evidence="4" id="KW-0378">Hydrolase</keyword>
<evidence type="ECO:0000256" key="7">
    <source>
        <dbReference type="ARBA" id="ARBA00032390"/>
    </source>
</evidence>
<evidence type="ECO:0000256" key="3">
    <source>
        <dbReference type="ARBA" id="ARBA00011901"/>
    </source>
</evidence>
<comment type="caution">
    <text evidence="9">The sequence shown here is derived from an EMBL/GenBank/DDBJ whole genome shotgun (WGS) entry which is preliminary data.</text>
</comment>
<evidence type="ECO:0000313" key="10">
    <source>
        <dbReference type="Proteomes" id="UP000310334"/>
    </source>
</evidence>
<evidence type="ECO:0000256" key="6">
    <source>
        <dbReference type="ARBA" id="ARBA00030881"/>
    </source>
</evidence>
<evidence type="ECO:0000256" key="8">
    <source>
        <dbReference type="SAM" id="MobiDB-lite"/>
    </source>
</evidence>
<name>A0A4S4BT53_9BACI</name>
<dbReference type="Proteomes" id="UP000310334">
    <property type="component" value="Unassembled WGS sequence"/>
</dbReference>
<dbReference type="Gene3D" id="1.10.101.10">
    <property type="entry name" value="PGBD-like superfamily/PGBD"/>
    <property type="match status" value="2"/>
</dbReference>
<dbReference type="PANTHER" id="PTHR30417:SF1">
    <property type="entry name" value="N-ACETYLMURAMOYL-L-ALANINE AMIDASE AMID"/>
    <property type="match status" value="1"/>
</dbReference>
<protein>
    <recommendedName>
        <fullName evidence="3">N-acetylmuramoyl-L-alanine amidase</fullName>
        <ecNumber evidence="3">3.5.1.28</ecNumber>
    </recommendedName>
    <alternativeName>
        <fullName evidence="7">Autolysin</fullName>
    </alternativeName>
    <alternativeName>
        <fullName evidence="6">Cell wall hydrolase</fullName>
    </alternativeName>
</protein>
<comment type="catalytic activity">
    <reaction evidence="1">
        <text>Hydrolyzes the link between N-acetylmuramoyl residues and L-amino acid residues in certain cell-wall glycopeptides.</text>
        <dbReference type="EC" id="3.5.1.28"/>
    </reaction>
</comment>
<dbReference type="Pfam" id="PF01510">
    <property type="entry name" value="Amidase_2"/>
    <property type="match status" value="1"/>
</dbReference>
<dbReference type="OrthoDB" id="9794294at2"/>
<dbReference type="Gene3D" id="3.40.80.10">
    <property type="entry name" value="Peptidoglycan recognition protein-like"/>
    <property type="match status" value="1"/>
</dbReference>
<dbReference type="CDD" id="cd06583">
    <property type="entry name" value="PGRP"/>
    <property type="match status" value="1"/>
</dbReference>
<keyword evidence="10" id="KW-1185">Reference proteome</keyword>
<feature type="compositionally biased region" description="Polar residues" evidence="8">
    <location>
        <begin position="175"/>
        <end position="193"/>
    </location>
</feature>
<evidence type="ECO:0000256" key="4">
    <source>
        <dbReference type="ARBA" id="ARBA00022801"/>
    </source>
</evidence>
<dbReference type="InterPro" id="IPR002477">
    <property type="entry name" value="Peptidoglycan-bd-like"/>
</dbReference>
<dbReference type="EMBL" id="SSNT01000012">
    <property type="protein sequence ID" value="THF78261.1"/>
    <property type="molecule type" value="Genomic_DNA"/>
</dbReference>
<keyword evidence="5" id="KW-0961">Cell wall biogenesis/degradation</keyword>
<accession>A0A4S4BT53</accession>
<evidence type="ECO:0000256" key="2">
    <source>
        <dbReference type="ARBA" id="ARBA00007553"/>
    </source>
</evidence>
<dbReference type="SUPFAM" id="SSF55846">
    <property type="entry name" value="N-acetylmuramoyl-L-alanine amidase-like"/>
    <property type="match status" value="1"/>
</dbReference>
<proteinExistence type="inferred from homology"/>
<dbReference type="InterPro" id="IPR051206">
    <property type="entry name" value="NAMLAA_amidase_2"/>
</dbReference>
<gene>
    <name evidence="9" type="ORF">E6W99_17060</name>
</gene>
<reference evidence="9 10" key="1">
    <citation type="submission" date="2019-04" db="EMBL/GenBank/DDBJ databases">
        <title>Bacillus sediminilitoris sp. nov., isolated from a tidal flat sediment on the East China Sea.</title>
        <authorList>
            <person name="Wei Y."/>
            <person name="Mao H."/>
            <person name="Fang J."/>
        </authorList>
    </citation>
    <scope>NUCLEOTIDE SEQUENCE [LARGE SCALE GENOMIC DNA]</scope>
    <source>
        <strain evidence="9 10">DSL-17</strain>
    </source>
</reference>
<organism evidence="9 10">
    <name type="scientific">Metabacillus sediminilitoris</name>
    <dbReference type="NCBI Taxonomy" id="2567941"/>
    <lineage>
        <taxon>Bacteria</taxon>
        <taxon>Bacillati</taxon>
        <taxon>Bacillota</taxon>
        <taxon>Bacilli</taxon>
        <taxon>Bacillales</taxon>
        <taxon>Bacillaceae</taxon>
        <taxon>Metabacillus</taxon>
    </lineage>
</organism>